<feature type="signal peptide" evidence="1">
    <location>
        <begin position="1"/>
        <end position="21"/>
    </location>
</feature>
<evidence type="ECO:0000256" key="1">
    <source>
        <dbReference type="SAM" id="SignalP"/>
    </source>
</evidence>
<protein>
    <submittedName>
        <fullName evidence="2">Uncharacterized protein</fullName>
    </submittedName>
</protein>
<dbReference type="RefSeq" id="WP_244767495.1">
    <property type="nucleotide sequence ID" value="NZ_BSOP01000013.1"/>
</dbReference>
<dbReference type="Proteomes" id="UP001156702">
    <property type="component" value="Unassembled WGS sequence"/>
</dbReference>
<proteinExistence type="predicted"/>
<keyword evidence="1" id="KW-0732">Signal</keyword>
<evidence type="ECO:0000313" key="2">
    <source>
        <dbReference type="EMBL" id="GLR50265.1"/>
    </source>
</evidence>
<organism evidence="2 3">
    <name type="scientific">Shinella yambaruensis</name>
    <dbReference type="NCBI Taxonomy" id="415996"/>
    <lineage>
        <taxon>Bacteria</taxon>
        <taxon>Pseudomonadati</taxon>
        <taxon>Pseudomonadota</taxon>
        <taxon>Alphaproteobacteria</taxon>
        <taxon>Hyphomicrobiales</taxon>
        <taxon>Rhizobiaceae</taxon>
        <taxon>Shinella</taxon>
    </lineage>
</organism>
<gene>
    <name evidence="2" type="ORF">GCM10007923_14710</name>
</gene>
<dbReference type="EMBL" id="BSOP01000013">
    <property type="protein sequence ID" value="GLR50265.1"/>
    <property type="molecule type" value="Genomic_DNA"/>
</dbReference>
<comment type="caution">
    <text evidence="2">The sequence shown here is derived from an EMBL/GenBank/DDBJ whole genome shotgun (WGS) entry which is preliminary data.</text>
</comment>
<evidence type="ECO:0000313" key="3">
    <source>
        <dbReference type="Proteomes" id="UP001156702"/>
    </source>
</evidence>
<accession>A0ABQ5ZE26</accession>
<name>A0ABQ5ZE26_9HYPH</name>
<feature type="chain" id="PRO_5045474228" evidence="1">
    <location>
        <begin position="22"/>
        <end position="92"/>
    </location>
</feature>
<keyword evidence="3" id="KW-1185">Reference proteome</keyword>
<sequence>MTKRLILAALTALLFAPVAGAQVFHDLPGVVTTEAHEAEDQVFCEPQYIPAPENSTKRHWGRTVYNCTRGGVTSSGSYLPLSRERSLRGYDW</sequence>
<reference evidence="3" key="1">
    <citation type="journal article" date="2019" name="Int. J. Syst. Evol. Microbiol.">
        <title>The Global Catalogue of Microorganisms (GCM) 10K type strain sequencing project: providing services to taxonomists for standard genome sequencing and annotation.</title>
        <authorList>
            <consortium name="The Broad Institute Genomics Platform"/>
            <consortium name="The Broad Institute Genome Sequencing Center for Infectious Disease"/>
            <person name="Wu L."/>
            <person name="Ma J."/>
        </authorList>
    </citation>
    <scope>NUCLEOTIDE SEQUENCE [LARGE SCALE GENOMIC DNA]</scope>
    <source>
        <strain evidence="3">NBRC 102122</strain>
    </source>
</reference>